<keyword evidence="4" id="KW-1185">Reference proteome</keyword>
<dbReference type="PATRIC" id="fig|348151.3.peg.2048"/>
<dbReference type="AlphaFoldDB" id="A0A0R2L167"/>
<dbReference type="Proteomes" id="UP000051139">
    <property type="component" value="Unassembled WGS sequence"/>
</dbReference>
<feature type="compositionally biased region" description="Basic and acidic residues" evidence="1">
    <location>
        <begin position="15"/>
        <end position="30"/>
    </location>
</feature>
<evidence type="ECO:0000313" key="5">
    <source>
        <dbReference type="Proteomes" id="UP000321429"/>
    </source>
</evidence>
<dbReference type="Proteomes" id="UP000321429">
    <property type="component" value="Unassembled WGS sequence"/>
</dbReference>
<dbReference type="EMBL" id="JQCB01000008">
    <property type="protein sequence ID" value="KRN95531.1"/>
    <property type="molecule type" value="Genomic_DNA"/>
</dbReference>
<reference evidence="2 5" key="2">
    <citation type="submission" date="2019-07" db="EMBL/GenBank/DDBJ databases">
        <title>Whole genome shotgun sequence of Lactobacillus siliginis NBRC 101315.</title>
        <authorList>
            <person name="Hosoyama A."/>
            <person name="Uohara A."/>
            <person name="Ohji S."/>
            <person name="Ichikawa N."/>
        </authorList>
    </citation>
    <scope>NUCLEOTIDE SEQUENCE [LARGE SCALE GENOMIC DNA]</scope>
    <source>
        <strain evidence="2 5">NBRC 101315</strain>
    </source>
</reference>
<dbReference type="Pfam" id="PF05119">
    <property type="entry name" value="Terminase_4"/>
    <property type="match status" value="1"/>
</dbReference>
<dbReference type="OrthoDB" id="2288588at2"/>
<dbReference type="NCBIfam" id="TIGR01558">
    <property type="entry name" value="sm_term_P27"/>
    <property type="match status" value="1"/>
</dbReference>
<name>A0A0R2L167_9LACO</name>
<dbReference type="EMBL" id="BJUD01000015">
    <property type="protein sequence ID" value="GEK28671.1"/>
    <property type="molecule type" value="Genomic_DNA"/>
</dbReference>
<dbReference type="InterPro" id="IPR006448">
    <property type="entry name" value="Phage_term_ssu_P27"/>
</dbReference>
<sequence>MNSKNAGRKPKLQAKKGDRKDQQKRADDFKNAQSGLKDIQQNPPRYLDATAKSMWRFLVSELTKGDLIKQLDATELELFCKQYSIYREAVKAVDEHSVVFPIYKWYDTGDGKMKRELSGMGKNPAVSVVDSMSRQLKSLANDLGLNFNARSSMKMASNDADNKDKDAQAALMKMFGGGAK</sequence>
<evidence type="ECO:0000256" key="1">
    <source>
        <dbReference type="SAM" id="MobiDB-lite"/>
    </source>
</evidence>
<evidence type="ECO:0000313" key="3">
    <source>
        <dbReference type="EMBL" id="KRN95531.1"/>
    </source>
</evidence>
<organism evidence="3 4">
    <name type="scientific">Furfurilactobacillus siliginis</name>
    <dbReference type="NCBI Taxonomy" id="348151"/>
    <lineage>
        <taxon>Bacteria</taxon>
        <taxon>Bacillati</taxon>
        <taxon>Bacillota</taxon>
        <taxon>Bacilli</taxon>
        <taxon>Lactobacillales</taxon>
        <taxon>Lactobacillaceae</taxon>
        <taxon>Furfurilactobacillus</taxon>
    </lineage>
</organism>
<gene>
    <name evidence="3" type="ORF">IV55_GL001994</name>
    <name evidence="2" type="ORF">LSI01_09820</name>
</gene>
<dbReference type="STRING" id="348151.IV55_GL001994"/>
<feature type="compositionally biased region" description="Basic residues" evidence="1">
    <location>
        <begin position="1"/>
        <end position="14"/>
    </location>
</feature>
<comment type="caution">
    <text evidence="3">The sequence shown here is derived from an EMBL/GenBank/DDBJ whole genome shotgun (WGS) entry which is preliminary data.</text>
</comment>
<accession>A0A0R2L167</accession>
<dbReference type="RefSeq" id="WP_057810755.1">
    <property type="nucleotide sequence ID" value="NZ_BJUD01000015.1"/>
</dbReference>
<evidence type="ECO:0000313" key="4">
    <source>
        <dbReference type="Proteomes" id="UP000051139"/>
    </source>
</evidence>
<proteinExistence type="predicted"/>
<protein>
    <submittedName>
        <fullName evidence="2">Terminase</fullName>
    </submittedName>
</protein>
<feature type="region of interest" description="Disordered" evidence="1">
    <location>
        <begin position="1"/>
        <end position="42"/>
    </location>
</feature>
<feature type="compositionally biased region" description="Polar residues" evidence="1">
    <location>
        <begin position="31"/>
        <end position="42"/>
    </location>
</feature>
<reference evidence="3 4" key="1">
    <citation type="journal article" date="2015" name="Genome Announc.">
        <title>Expanding the biotechnology potential of lactobacilli through comparative genomics of 213 strains and associated genera.</title>
        <authorList>
            <person name="Sun Z."/>
            <person name="Harris H.M."/>
            <person name="McCann A."/>
            <person name="Guo C."/>
            <person name="Argimon S."/>
            <person name="Zhang W."/>
            <person name="Yang X."/>
            <person name="Jeffery I.B."/>
            <person name="Cooney J.C."/>
            <person name="Kagawa T.F."/>
            <person name="Liu W."/>
            <person name="Song Y."/>
            <person name="Salvetti E."/>
            <person name="Wrobel A."/>
            <person name="Rasinkangas P."/>
            <person name="Parkhill J."/>
            <person name="Rea M.C."/>
            <person name="O'Sullivan O."/>
            <person name="Ritari J."/>
            <person name="Douillard F.P."/>
            <person name="Paul Ross R."/>
            <person name="Yang R."/>
            <person name="Briner A.E."/>
            <person name="Felis G.E."/>
            <person name="de Vos W.M."/>
            <person name="Barrangou R."/>
            <person name="Klaenhammer T.R."/>
            <person name="Caufield P.W."/>
            <person name="Cui Y."/>
            <person name="Zhang H."/>
            <person name="O'Toole P.W."/>
        </authorList>
    </citation>
    <scope>NUCLEOTIDE SEQUENCE [LARGE SCALE GENOMIC DNA]</scope>
    <source>
        <strain evidence="3 4">DSM 22696</strain>
    </source>
</reference>
<evidence type="ECO:0000313" key="2">
    <source>
        <dbReference type="EMBL" id="GEK28671.1"/>
    </source>
</evidence>